<dbReference type="Pfam" id="PF00015">
    <property type="entry name" value="MCPsignal"/>
    <property type="match status" value="1"/>
</dbReference>
<organism evidence="13 14">
    <name type="scientific">Oceanospirillum sediminis</name>
    <dbReference type="NCBI Taxonomy" id="2760088"/>
    <lineage>
        <taxon>Bacteria</taxon>
        <taxon>Pseudomonadati</taxon>
        <taxon>Pseudomonadota</taxon>
        <taxon>Gammaproteobacteria</taxon>
        <taxon>Oceanospirillales</taxon>
        <taxon>Oceanospirillaceae</taxon>
        <taxon>Oceanospirillum</taxon>
    </lineage>
</organism>
<dbReference type="Proteomes" id="UP000565262">
    <property type="component" value="Unassembled WGS sequence"/>
</dbReference>
<evidence type="ECO:0000256" key="1">
    <source>
        <dbReference type="ARBA" id="ARBA00004651"/>
    </source>
</evidence>
<keyword evidence="4 10" id="KW-0812">Transmembrane</keyword>
<dbReference type="SMART" id="SM00304">
    <property type="entry name" value="HAMP"/>
    <property type="match status" value="1"/>
</dbReference>
<dbReference type="SMART" id="SM00283">
    <property type="entry name" value="MA"/>
    <property type="match status" value="1"/>
</dbReference>
<evidence type="ECO:0000256" key="4">
    <source>
        <dbReference type="ARBA" id="ARBA00022692"/>
    </source>
</evidence>
<keyword evidence="6 10" id="KW-0472">Membrane</keyword>
<evidence type="ECO:0000259" key="12">
    <source>
        <dbReference type="PROSITE" id="PS50885"/>
    </source>
</evidence>
<dbReference type="PANTHER" id="PTHR32089">
    <property type="entry name" value="METHYL-ACCEPTING CHEMOTAXIS PROTEIN MCPB"/>
    <property type="match status" value="1"/>
</dbReference>
<accession>A0A839IMR2</accession>
<evidence type="ECO:0000259" key="11">
    <source>
        <dbReference type="PROSITE" id="PS50111"/>
    </source>
</evidence>
<evidence type="ECO:0000313" key="14">
    <source>
        <dbReference type="Proteomes" id="UP000565262"/>
    </source>
</evidence>
<reference evidence="13 14" key="1">
    <citation type="submission" date="2020-08" db="EMBL/GenBank/DDBJ databases">
        <title>Oceanospirillum sp. nov. isolated from marine sediment.</title>
        <authorList>
            <person name="Ji X."/>
        </authorList>
    </citation>
    <scope>NUCLEOTIDE SEQUENCE [LARGE SCALE GENOMIC DNA]</scope>
    <source>
        <strain evidence="13 14">D5</strain>
    </source>
</reference>
<dbReference type="Pfam" id="PF02743">
    <property type="entry name" value="dCache_1"/>
    <property type="match status" value="1"/>
</dbReference>
<dbReference type="GO" id="GO:0007165">
    <property type="term" value="P:signal transduction"/>
    <property type="evidence" value="ECO:0007669"/>
    <property type="project" value="UniProtKB-KW"/>
</dbReference>
<dbReference type="PANTHER" id="PTHR32089:SF112">
    <property type="entry name" value="LYSOZYME-LIKE PROTEIN-RELATED"/>
    <property type="match status" value="1"/>
</dbReference>
<dbReference type="Pfam" id="PF00672">
    <property type="entry name" value="HAMP"/>
    <property type="match status" value="1"/>
</dbReference>
<feature type="transmembrane region" description="Helical" evidence="10">
    <location>
        <begin position="324"/>
        <end position="348"/>
    </location>
</feature>
<evidence type="ECO:0000256" key="7">
    <source>
        <dbReference type="ARBA" id="ARBA00023224"/>
    </source>
</evidence>
<evidence type="ECO:0000256" key="3">
    <source>
        <dbReference type="ARBA" id="ARBA00022500"/>
    </source>
</evidence>
<dbReference type="Gene3D" id="1.10.287.950">
    <property type="entry name" value="Methyl-accepting chemotaxis protein"/>
    <property type="match status" value="1"/>
</dbReference>
<comment type="subcellular location">
    <subcellularLocation>
        <location evidence="1">Cell membrane</location>
        <topology evidence="1">Multi-pass membrane protein</topology>
    </subcellularLocation>
</comment>
<gene>
    <name evidence="13" type="ORF">H4O21_05190</name>
</gene>
<evidence type="ECO:0000313" key="13">
    <source>
        <dbReference type="EMBL" id="MBB1486000.1"/>
    </source>
</evidence>
<dbReference type="PROSITE" id="PS50111">
    <property type="entry name" value="CHEMOTAXIS_TRANSDUC_2"/>
    <property type="match status" value="1"/>
</dbReference>
<comment type="similarity">
    <text evidence="8">Belongs to the methyl-accepting chemotaxis (MCP) protein family.</text>
</comment>
<dbReference type="AlphaFoldDB" id="A0A839IMR2"/>
<dbReference type="CDD" id="cd12913">
    <property type="entry name" value="PDC1_MCP_like"/>
    <property type="match status" value="1"/>
</dbReference>
<evidence type="ECO:0000256" key="9">
    <source>
        <dbReference type="PROSITE-ProRule" id="PRU00284"/>
    </source>
</evidence>
<evidence type="ECO:0000256" key="2">
    <source>
        <dbReference type="ARBA" id="ARBA00022475"/>
    </source>
</evidence>
<dbReference type="InterPro" id="IPR004089">
    <property type="entry name" value="MCPsignal_dom"/>
</dbReference>
<dbReference type="FunFam" id="1.10.287.950:FF:000001">
    <property type="entry name" value="Methyl-accepting chemotaxis sensory transducer"/>
    <property type="match status" value="1"/>
</dbReference>
<dbReference type="InterPro" id="IPR033479">
    <property type="entry name" value="dCache_1"/>
</dbReference>
<keyword evidence="5 10" id="KW-1133">Transmembrane helix</keyword>
<dbReference type="PROSITE" id="PS50885">
    <property type="entry name" value="HAMP"/>
    <property type="match status" value="1"/>
</dbReference>
<dbReference type="InterPro" id="IPR003660">
    <property type="entry name" value="HAMP_dom"/>
</dbReference>
<dbReference type="CDD" id="cd11386">
    <property type="entry name" value="MCP_signal"/>
    <property type="match status" value="1"/>
</dbReference>
<protein>
    <submittedName>
        <fullName evidence="13">Methyl-accepting chemotaxis protein</fullName>
    </submittedName>
</protein>
<keyword evidence="14" id="KW-1185">Reference proteome</keyword>
<name>A0A839IMR2_9GAMM</name>
<dbReference type="EMBL" id="JACJFM010000004">
    <property type="protein sequence ID" value="MBB1486000.1"/>
    <property type="molecule type" value="Genomic_DNA"/>
</dbReference>
<evidence type="ECO:0000256" key="8">
    <source>
        <dbReference type="ARBA" id="ARBA00029447"/>
    </source>
</evidence>
<keyword evidence="3" id="KW-0145">Chemotaxis</keyword>
<proteinExistence type="inferred from homology"/>
<keyword evidence="2" id="KW-1003">Cell membrane</keyword>
<feature type="domain" description="Methyl-accepting transducer" evidence="11">
    <location>
        <begin position="408"/>
        <end position="644"/>
    </location>
</feature>
<sequence>MLNSLSMTRKLMVTLVPLIMIALLVITLLLNTEVKDTSSRQAIDAAHLLATEEGNHVLSQLNYELQQLKGLASVARSRTLVPAKQRRQHFDALLKQYLQDRPALIGSWTLWEPDAFDGLDDNYRNTATHDASGRYIPYWYRDGQGNIQSEALVDYESPGAGDYYQLSKESLKATILDPYFYEIDGRPRLITSIVVPVLENGRFKGVVGVDLLVEEIQKQVSKIHPYDSGVAALFTNNAVIVAHPDEKRLGKNAEQTEGDISGEALPALLQSIRSGNAFETVTETPLFEGKTLILNDSIALSDTGYHWNLAVAVPMSKVTEEADLLVRHILIICLVSLAALIMMIIVVARNISSPLSHLAKALNDIAHGDGDLTRRLDVKGSDEVATLSQSFNTFAERIRSLVSDIAQRSEQISAISVQLEGHSQGSRDDAQQQSHEVEMVASAMNQMSATVSEVANNAQHASDSTRIGDQQVSNGQKIIDSVVHSIRQQADDLKTAAKAISALEQGSQEIGDVINVIREIADQTNLLALNAAIEAARAGEHGRGFAVVADEVRTLANRTHSSTQEIENTIANLQQQTETAVHQMNLSQQRSEASVNDVEKAREVLEQISDEMKQISGMNLQIASATEQQSATAEELLRNVQQISSVADRALQGASETADSSEQLRSVSMYLTESVKRFKY</sequence>
<feature type="transmembrane region" description="Helical" evidence="10">
    <location>
        <begin position="12"/>
        <end position="30"/>
    </location>
</feature>
<dbReference type="CDD" id="cd06225">
    <property type="entry name" value="HAMP"/>
    <property type="match status" value="1"/>
</dbReference>
<evidence type="ECO:0000256" key="6">
    <source>
        <dbReference type="ARBA" id="ARBA00023136"/>
    </source>
</evidence>
<dbReference type="CDD" id="cd12912">
    <property type="entry name" value="PDC2_MCP_like"/>
    <property type="match status" value="1"/>
</dbReference>
<comment type="caution">
    <text evidence="13">The sequence shown here is derived from an EMBL/GenBank/DDBJ whole genome shotgun (WGS) entry which is preliminary data.</text>
</comment>
<dbReference type="GO" id="GO:0006935">
    <property type="term" value="P:chemotaxis"/>
    <property type="evidence" value="ECO:0007669"/>
    <property type="project" value="UniProtKB-KW"/>
</dbReference>
<evidence type="ECO:0000256" key="10">
    <source>
        <dbReference type="SAM" id="Phobius"/>
    </source>
</evidence>
<dbReference type="SUPFAM" id="SSF58104">
    <property type="entry name" value="Methyl-accepting chemotaxis protein (MCP) signaling domain"/>
    <property type="match status" value="1"/>
</dbReference>
<keyword evidence="7 9" id="KW-0807">Transducer</keyword>
<evidence type="ECO:0000256" key="5">
    <source>
        <dbReference type="ARBA" id="ARBA00022989"/>
    </source>
</evidence>
<dbReference type="GO" id="GO:0005886">
    <property type="term" value="C:plasma membrane"/>
    <property type="evidence" value="ECO:0007669"/>
    <property type="project" value="UniProtKB-SubCell"/>
</dbReference>
<feature type="domain" description="HAMP" evidence="12">
    <location>
        <begin position="349"/>
        <end position="403"/>
    </location>
</feature>
<dbReference type="RefSeq" id="WP_182807777.1">
    <property type="nucleotide sequence ID" value="NZ_JACJFM010000004.1"/>
</dbReference>
<dbReference type="Gene3D" id="3.30.450.20">
    <property type="entry name" value="PAS domain"/>
    <property type="match status" value="2"/>
</dbReference>